<protein>
    <submittedName>
        <fullName evidence="5">D-isomer specific 2-hydroxyacid dehydrogenase</fullName>
    </submittedName>
</protein>
<organism evidence="5 6">
    <name type="scientific">Papiliotrema laurentii</name>
    <name type="common">Cryptococcus laurentii</name>
    <dbReference type="NCBI Taxonomy" id="5418"/>
    <lineage>
        <taxon>Eukaryota</taxon>
        <taxon>Fungi</taxon>
        <taxon>Dikarya</taxon>
        <taxon>Basidiomycota</taxon>
        <taxon>Agaricomycotina</taxon>
        <taxon>Tremellomycetes</taxon>
        <taxon>Tremellales</taxon>
        <taxon>Rhynchogastremaceae</taxon>
        <taxon>Papiliotrema</taxon>
    </lineage>
</organism>
<dbReference type="PANTHER" id="PTHR10996">
    <property type="entry name" value="2-HYDROXYACID DEHYDROGENASE-RELATED"/>
    <property type="match status" value="1"/>
</dbReference>
<evidence type="ECO:0000313" key="5">
    <source>
        <dbReference type="EMBL" id="KAK1925175.1"/>
    </source>
</evidence>
<sequence>MFTLSIDLDFSYLPISNPFSTSQSTPMTRTLCSRRPRVLILGRNLADKTAVEELERIADVYNLLPVPEDKVRQAIADKVESDGPFDAVTALFSSDPFPWKFGPEQFASLAPHTKLYVRPGAGFDSVDVDWITSTGAYFANCPEEVGVRTADGALSLILTIARGLNTQYLSARAGNWRDPSVKALNWRGKTLGIFGLGNIGTQVANSASALGFKIIYNNRSVVRGSRYEWVSKEDLLKRADIILVLVPLTEATRHFIDEKAFAQAKDGVILVNVARGPVVNEQHLVDALESGKVLRAALDVFEREPEIHPKLRENKNVYVTPHVLAATEDISEVSANEALRNIVQFFKTGRPNTPINEPKGH</sequence>
<dbReference type="Pfam" id="PF02826">
    <property type="entry name" value="2-Hacid_dh_C"/>
    <property type="match status" value="1"/>
</dbReference>
<dbReference type="InterPro" id="IPR029753">
    <property type="entry name" value="D-isomer_DH_CS"/>
</dbReference>
<dbReference type="SUPFAM" id="SSF51735">
    <property type="entry name" value="NAD(P)-binding Rossmann-fold domains"/>
    <property type="match status" value="1"/>
</dbReference>
<dbReference type="Pfam" id="PF00389">
    <property type="entry name" value="2-Hacid_dh"/>
    <property type="match status" value="1"/>
</dbReference>
<keyword evidence="1 2" id="KW-0560">Oxidoreductase</keyword>
<dbReference type="GO" id="GO:0051287">
    <property type="term" value="F:NAD binding"/>
    <property type="evidence" value="ECO:0007669"/>
    <property type="project" value="InterPro"/>
</dbReference>
<dbReference type="CDD" id="cd12168">
    <property type="entry name" value="Mand_dh_like"/>
    <property type="match status" value="1"/>
</dbReference>
<evidence type="ECO:0000313" key="6">
    <source>
        <dbReference type="Proteomes" id="UP001182556"/>
    </source>
</evidence>
<evidence type="ECO:0000256" key="2">
    <source>
        <dbReference type="RuleBase" id="RU003719"/>
    </source>
</evidence>
<dbReference type="GO" id="GO:0005829">
    <property type="term" value="C:cytosol"/>
    <property type="evidence" value="ECO:0007669"/>
    <property type="project" value="TreeGrafter"/>
</dbReference>
<keyword evidence="6" id="KW-1185">Reference proteome</keyword>
<dbReference type="EMBL" id="JAODAN010000004">
    <property type="protein sequence ID" value="KAK1925175.1"/>
    <property type="molecule type" value="Genomic_DNA"/>
</dbReference>
<dbReference type="InterPro" id="IPR050223">
    <property type="entry name" value="D-isomer_2-hydroxyacid_DH"/>
</dbReference>
<dbReference type="InterPro" id="IPR006139">
    <property type="entry name" value="D-isomer_2_OHA_DH_cat_dom"/>
</dbReference>
<evidence type="ECO:0000259" key="4">
    <source>
        <dbReference type="Pfam" id="PF02826"/>
    </source>
</evidence>
<dbReference type="GO" id="GO:0016618">
    <property type="term" value="F:hydroxypyruvate reductase [NAD(P)H] activity"/>
    <property type="evidence" value="ECO:0007669"/>
    <property type="project" value="TreeGrafter"/>
</dbReference>
<accession>A0AAD9L683</accession>
<comment type="caution">
    <text evidence="5">The sequence shown here is derived from an EMBL/GenBank/DDBJ whole genome shotgun (WGS) entry which is preliminary data.</text>
</comment>
<evidence type="ECO:0000259" key="3">
    <source>
        <dbReference type="Pfam" id="PF00389"/>
    </source>
</evidence>
<gene>
    <name evidence="5" type="ORF">DB88DRAFT_253871</name>
</gene>
<dbReference type="InterPro" id="IPR006140">
    <property type="entry name" value="D-isomer_DH_NAD-bd"/>
</dbReference>
<comment type="similarity">
    <text evidence="2">Belongs to the D-isomer specific 2-hydroxyacid dehydrogenase family.</text>
</comment>
<dbReference type="AlphaFoldDB" id="A0AAD9L683"/>
<dbReference type="GO" id="GO:0030267">
    <property type="term" value="F:glyoxylate reductase (NADPH) activity"/>
    <property type="evidence" value="ECO:0007669"/>
    <property type="project" value="TreeGrafter"/>
</dbReference>
<dbReference type="PROSITE" id="PS00671">
    <property type="entry name" value="D_2_HYDROXYACID_DH_3"/>
    <property type="match status" value="1"/>
</dbReference>
<name>A0AAD9L683_PAPLA</name>
<dbReference type="Proteomes" id="UP001182556">
    <property type="component" value="Unassembled WGS sequence"/>
</dbReference>
<feature type="domain" description="D-isomer specific 2-hydroxyacid dehydrogenase catalytic" evidence="3">
    <location>
        <begin position="76"/>
        <end position="356"/>
    </location>
</feature>
<dbReference type="InterPro" id="IPR036291">
    <property type="entry name" value="NAD(P)-bd_dom_sf"/>
</dbReference>
<reference evidence="5" key="1">
    <citation type="submission" date="2023-02" db="EMBL/GenBank/DDBJ databases">
        <title>Identification and recombinant expression of a fungal hydrolase from Papiliotrema laurentii that hydrolyzes apple cutin and clears colloidal polyester polyurethane.</title>
        <authorList>
            <consortium name="DOE Joint Genome Institute"/>
            <person name="Roman V.A."/>
            <person name="Bojanowski C."/>
            <person name="Crable B.R."/>
            <person name="Wagner D.N."/>
            <person name="Hung C.S."/>
            <person name="Nadeau L.J."/>
            <person name="Schratz L."/>
            <person name="Haridas S."/>
            <person name="Pangilinan J."/>
            <person name="Lipzen A."/>
            <person name="Na H."/>
            <person name="Yan M."/>
            <person name="Ng V."/>
            <person name="Grigoriev I.V."/>
            <person name="Spatafora J.W."/>
            <person name="Barlow D."/>
            <person name="Biffinger J."/>
            <person name="Kelley-Loughnane N."/>
            <person name="Varaljay V.A."/>
            <person name="Crookes-Goodson W.J."/>
        </authorList>
    </citation>
    <scope>NUCLEOTIDE SEQUENCE</scope>
    <source>
        <strain evidence="5">5307AH</strain>
    </source>
</reference>
<evidence type="ECO:0000256" key="1">
    <source>
        <dbReference type="ARBA" id="ARBA00023002"/>
    </source>
</evidence>
<dbReference type="SUPFAM" id="SSF52283">
    <property type="entry name" value="Formate/glycerate dehydrogenase catalytic domain-like"/>
    <property type="match status" value="1"/>
</dbReference>
<proteinExistence type="inferred from homology"/>
<dbReference type="PANTHER" id="PTHR10996:SF129">
    <property type="entry name" value="2-HYDROXYACID DEHYDROGENASE C1773.17C-RELATED"/>
    <property type="match status" value="1"/>
</dbReference>
<dbReference type="Gene3D" id="3.40.50.720">
    <property type="entry name" value="NAD(P)-binding Rossmann-like Domain"/>
    <property type="match status" value="2"/>
</dbReference>
<feature type="domain" description="D-isomer specific 2-hydroxyacid dehydrogenase NAD-binding" evidence="4">
    <location>
        <begin position="154"/>
        <end position="323"/>
    </location>
</feature>